<comment type="caution">
    <text evidence="5">The sequence shown here is derived from an EMBL/GenBank/DDBJ whole genome shotgun (WGS) entry which is preliminary data.</text>
</comment>
<evidence type="ECO:0000313" key="5">
    <source>
        <dbReference type="EMBL" id="PIC16614.1"/>
    </source>
</evidence>
<organism evidence="5 6">
    <name type="scientific">Caenorhabditis nigoni</name>
    <dbReference type="NCBI Taxonomy" id="1611254"/>
    <lineage>
        <taxon>Eukaryota</taxon>
        <taxon>Metazoa</taxon>
        <taxon>Ecdysozoa</taxon>
        <taxon>Nematoda</taxon>
        <taxon>Chromadorea</taxon>
        <taxon>Rhabditida</taxon>
        <taxon>Rhabditina</taxon>
        <taxon>Rhabditomorpha</taxon>
        <taxon>Rhabditoidea</taxon>
        <taxon>Rhabditidae</taxon>
        <taxon>Peloderinae</taxon>
        <taxon>Caenorhabditis</taxon>
    </lineage>
</organism>
<dbReference type="PANTHER" id="PTHR21682">
    <property type="entry name" value="COILED-COIL DOMAIN-CONTAINING PROTEIN 149"/>
    <property type="match status" value="1"/>
</dbReference>
<feature type="transmembrane region" description="Helical" evidence="4">
    <location>
        <begin position="15"/>
        <end position="33"/>
    </location>
</feature>
<dbReference type="Pfam" id="PF09789">
    <property type="entry name" value="CC149"/>
    <property type="match status" value="1"/>
</dbReference>
<sequence length="373" mass="42870">MKDDKEEVLELKRQLSFILYFLLKIFLFQLAALQQKCNAKTDTIVRLGQDLEKSENEKKGYMARVETLERNLERTEKELGLLCAVEKDMKIKNASERQDLIEDINKYKRENMKLRSDRQELLDEKADLKKDCKTFRQTIAQYEVEKMGGMVRSSLSNDDEETAMLGAYEKLQTKCRELESDLKSMLGIKEELLLERDEMQRKVARLSNELSYLLNGDPRRVAEDLDSLVAENRFLKAKLNTAEEESESIKMTLAKYKQMAEAVNVQSLNRSPKAGEGDDKPSVAVINMKQIRELLTSHAIELDESDHRAITTILLDLCNDKQMALAHSRRANKVLGMRLHEVESKLAVLDVKSRSSSPRHEEIELTVPSTSNL</sequence>
<gene>
    <name evidence="5" type="primary">Cni-ccdc-149</name>
    <name evidence="5" type="synonym">Cnig_chr_X.g23162</name>
    <name evidence="5" type="ORF">B9Z55_023162</name>
</gene>
<dbReference type="PANTHER" id="PTHR21682:SF2">
    <property type="entry name" value="COILED-COIL DOMAIN-CONTAINING PROTEIN 149"/>
    <property type="match status" value="1"/>
</dbReference>
<keyword evidence="4" id="KW-0472">Membrane</keyword>
<name>A0A2G5SNC3_9PELO</name>
<keyword evidence="4" id="KW-0812">Transmembrane</keyword>
<comment type="similarity">
    <text evidence="1">Belongs to the CCDC149 family.</text>
</comment>
<dbReference type="InterPro" id="IPR019179">
    <property type="entry name" value="CC149"/>
</dbReference>
<keyword evidence="2 3" id="KW-0175">Coiled coil</keyword>
<proteinExistence type="inferred from homology"/>
<keyword evidence="6" id="KW-1185">Reference proteome</keyword>
<dbReference type="Proteomes" id="UP000230233">
    <property type="component" value="Chromosome X"/>
</dbReference>
<accession>A0A2G5SNC3</accession>
<dbReference type="STRING" id="1611254.A0A2G5SNC3"/>
<dbReference type="EMBL" id="PDUG01000006">
    <property type="protein sequence ID" value="PIC16614.1"/>
    <property type="molecule type" value="Genomic_DNA"/>
</dbReference>
<evidence type="ECO:0000256" key="2">
    <source>
        <dbReference type="ARBA" id="ARBA00023054"/>
    </source>
</evidence>
<reference evidence="6" key="1">
    <citation type="submission" date="2017-10" db="EMBL/GenBank/DDBJ databases">
        <title>Rapid genome shrinkage in a self-fertile nematode reveals novel sperm competition proteins.</title>
        <authorList>
            <person name="Yin D."/>
            <person name="Schwarz E.M."/>
            <person name="Thomas C.G."/>
            <person name="Felde R.L."/>
            <person name="Korf I.F."/>
            <person name="Cutter A.D."/>
            <person name="Schartner C.M."/>
            <person name="Ralston E.J."/>
            <person name="Meyer B.J."/>
            <person name="Haag E.S."/>
        </authorList>
    </citation>
    <scope>NUCLEOTIDE SEQUENCE [LARGE SCALE GENOMIC DNA]</scope>
    <source>
        <strain evidence="6">JU1422</strain>
    </source>
</reference>
<evidence type="ECO:0008006" key="7">
    <source>
        <dbReference type="Google" id="ProtNLM"/>
    </source>
</evidence>
<keyword evidence="4" id="KW-1133">Transmembrane helix</keyword>
<dbReference type="OrthoDB" id="5917629at2759"/>
<feature type="coiled-coil region" evidence="3">
    <location>
        <begin position="44"/>
        <end position="259"/>
    </location>
</feature>
<evidence type="ECO:0000256" key="4">
    <source>
        <dbReference type="SAM" id="Phobius"/>
    </source>
</evidence>
<dbReference type="AlphaFoldDB" id="A0A2G5SNC3"/>
<evidence type="ECO:0000256" key="1">
    <source>
        <dbReference type="ARBA" id="ARBA00005872"/>
    </source>
</evidence>
<evidence type="ECO:0000313" key="6">
    <source>
        <dbReference type="Proteomes" id="UP000230233"/>
    </source>
</evidence>
<evidence type="ECO:0000256" key="3">
    <source>
        <dbReference type="SAM" id="Coils"/>
    </source>
</evidence>
<protein>
    <recommendedName>
        <fullName evidence="7">Coiled-coil domain-containing protein 149</fullName>
    </recommendedName>
</protein>